<dbReference type="Pfam" id="PF02743">
    <property type="entry name" value="dCache_1"/>
    <property type="match status" value="1"/>
</dbReference>
<feature type="transmembrane region" description="Helical" evidence="10">
    <location>
        <begin position="9"/>
        <end position="29"/>
    </location>
</feature>
<dbReference type="SMART" id="SM00283">
    <property type="entry name" value="MA"/>
    <property type="match status" value="1"/>
</dbReference>
<dbReference type="CDD" id="cd18773">
    <property type="entry name" value="PDC1_HK_sensor"/>
    <property type="match status" value="1"/>
</dbReference>
<dbReference type="Pfam" id="PF00672">
    <property type="entry name" value="HAMP"/>
    <property type="match status" value="1"/>
</dbReference>
<dbReference type="InterPro" id="IPR004089">
    <property type="entry name" value="MCPsignal_dom"/>
</dbReference>
<dbReference type="Pfam" id="PF00015">
    <property type="entry name" value="MCPsignal"/>
    <property type="match status" value="1"/>
</dbReference>
<dbReference type="PROSITE" id="PS50885">
    <property type="entry name" value="HAMP"/>
    <property type="match status" value="1"/>
</dbReference>
<dbReference type="PROSITE" id="PS50111">
    <property type="entry name" value="CHEMOTAXIS_TRANSDUC_2"/>
    <property type="match status" value="1"/>
</dbReference>
<evidence type="ECO:0000256" key="8">
    <source>
        <dbReference type="ARBA" id="ARBA00029447"/>
    </source>
</evidence>
<dbReference type="PANTHER" id="PTHR32089">
    <property type="entry name" value="METHYL-ACCEPTING CHEMOTAXIS PROTEIN MCPB"/>
    <property type="match status" value="1"/>
</dbReference>
<dbReference type="EMBL" id="PVXQ01000013">
    <property type="protein sequence ID" value="PRR82697.1"/>
    <property type="molecule type" value="Genomic_DNA"/>
</dbReference>
<gene>
    <name evidence="13" type="primary">mcpB_5</name>
    <name evidence="13" type="ORF">CLVI_15060</name>
</gene>
<keyword evidence="4 10" id="KW-0812">Transmembrane</keyword>
<evidence type="ECO:0000256" key="4">
    <source>
        <dbReference type="ARBA" id="ARBA00022692"/>
    </source>
</evidence>
<dbReference type="SMART" id="SM00304">
    <property type="entry name" value="HAMP"/>
    <property type="match status" value="1"/>
</dbReference>
<evidence type="ECO:0000259" key="12">
    <source>
        <dbReference type="PROSITE" id="PS50885"/>
    </source>
</evidence>
<dbReference type="AlphaFoldDB" id="A0A2T0BFU4"/>
<dbReference type="PROSITE" id="PS51257">
    <property type="entry name" value="PROKAR_LIPOPROTEIN"/>
    <property type="match status" value="1"/>
</dbReference>
<dbReference type="GO" id="GO:0007165">
    <property type="term" value="P:signal transduction"/>
    <property type="evidence" value="ECO:0007669"/>
    <property type="project" value="UniProtKB-KW"/>
</dbReference>
<dbReference type="SUPFAM" id="SSF58104">
    <property type="entry name" value="Methyl-accepting chemotaxis protein (MCP) signaling domain"/>
    <property type="match status" value="1"/>
</dbReference>
<keyword evidence="7 9" id="KW-0807">Transducer</keyword>
<dbReference type="InterPro" id="IPR033479">
    <property type="entry name" value="dCache_1"/>
</dbReference>
<evidence type="ECO:0000256" key="6">
    <source>
        <dbReference type="ARBA" id="ARBA00023136"/>
    </source>
</evidence>
<evidence type="ECO:0000256" key="1">
    <source>
        <dbReference type="ARBA" id="ARBA00004651"/>
    </source>
</evidence>
<dbReference type="InterPro" id="IPR003660">
    <property type="entry name" value="HAMP_dom"/>
</dbReference>
<dbReference type="RefSeq" id="WP_106059499.1">
    <property type="nucleotide sequence ID" value="NZ_PVXQ01000013.1"/>
</dbReference>
<keyword evidence="14" id="KW-1185">Reference proteome</keyword>
<name>A0A2T0BFU4_9CLOT</name>
<evidence type="ECO:0000256" key="10">
    <source>
        <dbReference type="SAM" id="Phobius"/>
    </source>
</evidence>
<evidence type="ECO:0000256" key="2">
    <source>
        <dbReference type="ARBA" id="ARBA00022475"/>
    </source>
</evidence>
<evidence type="ECO:0000259" key="11">
    <source>
        <dbReference type="PROSITE" id="PS50111"/>
    </source>
</evidence>
<dbReference type="PANTHER" id="PTHR32089:SF112">
    <property type="entry name" value="LYSOZYME-LIKE PROTEIN-RELATED"/>
    <property type="match status" value="1"/>
</dbReference>
<keyword evidence="2" id="KW-1003">Cell membrane</keyword>
<sequence length="672" mass="73800">MFKSIKSKLLIILVPIFIAGCIFLSNYAYQSASKSLTESNLNIMSEMNKIAANNVTEQVNKEFKILDIISKNTIIKNDSLSLEERMKEVTPLIEVNDSLDVAIADKDGKAIFLSGKSESIKNTKYFMAAMSGKSEVLTPYYDYTLQKKVIAYSRAIKNDNNENIGVIVAFKDSSQLGSITSSIKFMNTGSGFIVDSFGNYIAHEDESFVKENKNIVSITADGQDLTALNNVGKNMTSGFSESNEYVYGGIEKYVTYTPVGESGLSLAISIDKSDLLEKLIALKITSIIVTVVVVAILTIVIILVSINIARPLKRTKEYVHIMADGDFTKQINPKYMKGKDEVADICKSINRAKDSIGDMIYSVKDTSEGVRVNANALSDISVDLLALTNNITVAIEEVSDRTGNQSNELSIIVEKLNYFSEKVNSINNNINHINLKAEEVRVEAIQGNEDMKNLDNGITNFNIKFQKLVEEIESINEHILKVNAITDLIKEISDQTNLLALNAAIEAARAGEAGKGFAVVADEIRSLAEESSSSSKNIYGILNELRSRIGGVVDSSDAINLEFKSQREGVNKALQAFNGISDSVRDIAPKVKDIKNDFDKLSNSKNIIVNIIEEIAISSEETSASTEEVIEAAINLNKSSVDLETSSNILLDKADNLMKRIEKFSILDPNKI</sequence>
<evidence type="ECO:0000256" key="5">
    <source>
        <dbReference type="ARBA" id="ARBA00022989"/>
    </source>
</evidence>
<feature type="domain" description="HAMP" evidence="12">
    <location>
        <begin position="306"/>
        <end position="361"/>
    </location>
</feature>
<comment type="caution">
    <text evidence="13">The sequence shown here is derived from an EMBL/GenBank/DDBJ whole genome shotgun (WGS) entry which is preliminary data.</text>
</comment>
<proteinExistence type="inferred from homology"/>
<comment type="subcellular location">
    <subcellularLocation>
        <location evidence="1">Cell membrane</location>
        <topology evidence="1">Multi-pass membrane protein</topology>
    </subcellularLocation>
</comment>
<dbReference type="OrthoDB" id="597657at2"/>
<organism evidence="13 14">
    <name type="scientific">Clostridium vincentii</name>
    <dbReference type="NCBI Taxonomy" id="52704"/>
    <lineage>
        <taxon>Bacteria</taxon>
        <taxon>Bacillati</taxon>
        <taxon>Bacillota</taxon>
        <taxon>Clostridia</taxon>
        <taxon>Eubacteriales</taxon>
        <taxon>Clostridiaceae</taxon>
        <taxon>Clostridium</taxon>
    </lineage>
</organism>
<keyword evidence="3" id="KW-0145">Chemotaxis</keyword>
<dbReference type="CDD" id="cd06225">
    <property type="entry name" value="HAMP"/>
    <property type="match status" value="1"/>
</dbReference>
<feature type="transmembrane region" description="Helical" evidence="10">
    <location>
        <begin position="280"/>
        <end position="306"/>
    </location>
</feature>
<accession>A0A2T0BFU4</accession>
<protein>
    <submittedName>
        <fullName evidence="13">Methyl-accepting chemotaxis protein McpB</fullName>
    </submittedName>
</protein>
<dbReference type="GO" id="GO:0005886">
    <property type="term" value="C:plasma membrane"/>
    <property type="evidence" value="ECO:0007669"/>
    <property type="project" value="UniProtKB-SubCell"/>
</dbReference>
<keyword evidence="5 10" id="KW-1133">Transmembrane helix</keyword>
<evidence type="ECO:0000256" key="9">
    <source>
        <dbReference type="PROSITE-ProRule" id="PRU00284"/>
    </source>
</evidence>
<dbReference type="CDD" id="cd12912">
    <property type="entry name" value="PDC2_MCP_like"/>
    <property type="match status" value="1"/>
</dbReference>
<reference evidence="13 14" key="1">
    <citation type="submission" date="2018-03" db="EMBL/GenBank/DDBJ databases">
        <title>Genome sequence of Clostridium vincentii DSM 10228.</title>
        <authorList>
            <person name="Poehlein A."/>
            <person name="Daniel R."/>
        </authorList>
    </citation>
    <scope>NUCLEOTIDE SEQUENCE [LARGE SCALE GENOMIC DNA]</scope>
    <source>
        <strain evidence="13 14">DSM 10228</strain>
    </source>
</reference>
<feature type="domain" description="Methyl-accepting transducer" evidence="11">
    <location>
        <begin position="380"/>
        <end position="637"/>
    </location>
</feature>
<dbReference type="Proteomes" id="UP000239471">
    <property type="component" value="Unassembled WGS sequence"/>
</dbReference>
<keyword evidence="6 10" id="KW-0472">Membrane</keyword>
<evidence type="ECO:0000256" key="7">
    <source>
        <dbReference type="ARBA" id="ARBA00023224"/>
    </source>
</evidence>
<evidence type="ECO:0000256" key="3">
    <source>
        <dbReference type="ARBA" id="ARBA00022500"/>
    </source>
</evidence>
<dbReference type="Gene3D" id="6.10.340.10">
    <property type="match status" value="1"/>
</dbReference>
<evidence type="ECO:0000313" key="14">
    <source>
        <dbReference type="Proteomes" id="UP000239471"/>
    </source>
</evidence>
<evidence type="ECO:0000313" key="13">
    <source>
        <dbReference type="EMBL" id="PRR82697.1"/>
    </source>
</evidence>
<dbReference type="Gene3D" id="1.10.287.950">
    <property type="entry name" value="Methyl-accepting chemotaxis protein"/>
    <property type="match status" value="1"/>
</dbReference>
<dbReference type="GO" id="GO:0006935">
    <property type="term" value="P:chemotaxis"/>
    <property type="evidence" value="ECO:0007669"/>
    <property type="project" value="UniProtKB-KW"/>
</dbReference>
<comment type="similarity">
    <text evidence="8">Belongs to the methyl-accepting chemotaxis (MCP) protein family.</text>
</comment>
<dbReference type="Gene3D" id="3.30.450.20">
    <property type="entry name" value="PAS domain"/>
    <property type="match status" value="1"/>
</dbReference>